<dbReference type="Proteomes" id="UP001140234">
    <property type="component" value="Unassembled WGS sequence"/>
</dbReference>
<protein>
    <submittedName>
        <fullName evidence="1">SUMO conjugating enzyme Hus5</fullName>
    </submittedName>
</protein>
<keyword evidence="2" id="KW-1185">Reference proteome</keyword>
<evidence type="ECO:0000313" key="2">
    <source>
        <dbReference type="Proteomes" id="UP001140234"/>
    </source>
</evidence>
<reference evidence="1" key="1">
    <citation type="submission" date="2022-07" db="EMBL/GenBank/DDBJ databases">
        <title>Phylogenomic reconstructions and comparative analyses of Kickxellomycotina fungi.</title>
        <authorList>
            <person name="Reynolds N.K."/>
            <person name="Stajich J.E."/>
            <person name="Barry K."/>
            <person name="Grigoriev I.V."/>
            <person name="Crous P."/>
            <person name="Smith M.E."/>
        </authorList>
    </citation>
    <scope>NUCLEOTIDE SEQUENCE</scope>
    <source>
        <strain evidence="1">CBS 109366</strain>
    </source>
</reference>
<dbReference type="EMBL" id="JANBUJ010000209">
    <property type="protein sequence ID" value="KAJ2773559.1"/>
    <property type="molecule type" value="Genomic_DNA"/>
</dbReference>
<comment type="caution">
    <text evidence="1">The sequence shown here is derived from an EMBL/GenBank/DDBJ whole genome shotgun (WGS) entry which is preliminary data.</text>
</comment>
<evidence type="ECO:0000313" key="1">
    <source>
        <dbReference type="EMBL" id="KAJ2773559.1"/>
    </source>
</evidence>
<name>A0ACC1K5M8_9FUNG</name>
<organism evidence="1 2">
    <name type="scientific">Coemansia nantahalensis</name>
    <dbReference type="NCBI Taxonomy" id="2789366"/>
    <lineage>
        <taxon>Eukaryota</taxon>
        <taxon>Fungi</taxon>
        <taxon>Fungi incertae sedis</taxon>
        <taxon>Zoopagomycota</taxon>
        <taxon>Kickxellomycotina</taxon>
        <taxon>Kickxellomycetes</taxon>
        <taxon>Kickxellales</taxon>
        <taxon>Kickxellaceae</taxon>
        <taxon>Coemansia</taxon>
    </lineage>
</organism>
<gene>
    <name evidence="1" type="primary">hus5</name>
    <name evidence="1" type="ORF">IWQ57_001241</name>
</gene>
<proteinExistence type="predicted"/>
<accession>A0ACC1K5M8</accession>
<sequence length="167" mass="19328">MSGIALSRLMEERKQWRKDHPHVRTLRTRRMGFHARPQKTPSGELDLMRWDCGIPGKDGTPWENGLYKCVLLFTPDYPALPPKCQFTPPLFHPNVFPSGTVCLSILNADKDWKPSITIKQILLGVQSLLNEPNENDPAQTEAYHMYKRDLAGYARRVREQAQRMPRF</sequence>